<evidence type="ECO:0000259" key="2">
    <source>
        <dbReference type="Pfam" id="PF00092"/>
    </source>
</evidence>
<dbReference type="EMBL" id="UINC01017052">
    <property type="protein sequence ID" value="SVA70502.1"/>
    <property type="molecule type" value="Genomic_DNA"/>
</dbReference>
<feature type="transmembrane region" description="Helical" evidence="1">
    <location>
        <begin position="54"/>
        <end position="75"/>
    </location>
</feature>
<organism evidence="3">
    <name type="scientific">marine metagenome</name>
    <dbReference type="NCBI Taxonomy" id="408172"/>
    <lineage>
        <taxon>unclassified sequences</taxon>
        <taxon>metagenomes</taxon>
        <taxon>ecological metagenomes</taxon>
    </lineage>
</organism>
<dbReference type="SUPFAM" id="SSF53300">
    <property type="entry name" value="vWA-like"/>
    <property type="match status" value="1"/>
</dbReference>
<gene>
    <name evidence="3" type="ORF">METZ01_LOCUS123356</name>
</gene>
<reference evidence="3" key="1">
    <citation type="submission" date="2018-05" db="EMBL/GenBank/DDBJ databases">
        <authorList>
            <person name="Lanie J.A."/>
            <person name="Ng W.-L."/>
            <person name="Kazmierczak K.M."/>
            <person name="Andrzejewski T.M."/>
            <person name="Davidsen T.M."/>
            <person name="Wayne K.J."/>
            <person name="Tettelin H."/>
            <person name="Glass J.I."/>
            <person name="Rusch D."/>
            <person name="Podicherti R."/>
            <person name="Tsui H.-C.T."/>
            <person name="Winkler M.E."/>
        </authorList>
    </citation>
    <scope>NUCLEOTIDE SEQUENCE</scope>
</reference>
<dbReference type="Gene3D" id="3.40.50.410">
    <property type="entry name" value="von Willebrand factor, type A domain"/>
    <property type="match status" value="1"/>
</dbReference>
<dbReference type="PANTHER" id="PTHR37947">
    <property type="entry name" value="BLL2462 PROTEIN"/>
    <property type="match status" value="1"/>
</dbReference>
<dbReference type="AlphaFoldDB" id="A0A381Y1D7"/>
<feature type="non-terminal residue" evidence="3">
    <location>
        <position position="346"/>
    </location>
</feature>
<dbReference type="InterPro" id="IPR036465">
    <property type="entry name" value="vWFA_dom_sf"/>
</dbReference>
<feature type="transmembrane region" description="Helical" evidence="1">
    <location>
        <begin position="20"/>
        <end position="42"/>
    </location>
</feature>
<dbReference type="Pfam" id="PF00092">
    <property type="entry name" value="VWA"/>
    <property type="match status" value="1"/>
</dbReference>
<feature type="domain" description="VWFA" evidence="2">
    <location>
        <begin position="94"/>
        <end position="221"/>
    </location>
</feature>
<accession>A0A381Y1D7</accession>
<keyword evidence="1" id="KW-0472">Membrane</keyword>
<protein>
    <recommendedName>
        <fullName evidence="2">VWFA domain-containing protein</fullName>
    </recommendedName>
</protein>
<keyword evidence="1" id="KW-1133">Transmembrane helix</keyword>
<name>A0A381Y1D7_9ZZZZ</name>
<feature type="non-terminal residue" evidence="3">
    <location>
        <position position="1"/>
    </location>
</feature>
<dbReference type="CDD" id="cd00198">
    <property type="entry name" value="vWFA"/>
    <property type="match status" value="1"/>
</dbReference>
<keyword evidence="1" id="KW-0812">Transmembrane</keyword>
<proteinExistence type="predicted"/>
<dbReference type="PANTHER" id="PTHR37947:SF1">
    <property type="entry name" value="BLL2462 PROTEIN"/>
    <property type="match status" value="1"/>
</dbReference>
<evidence type="ECO:0000313" key="3">
    <source>
        <dbReference type="EMBL" id="SVA70502.1"/>
    </source>
</evidence>
<evidence type="ECO:0000256" key="1">
    <source>
        <dbReference type="SAM" id="Phobius"/>
    </source>
</evidence>
<sequence length="346" mass="37775">VFEFFFKYSAYVYDKGEFVLAAGWPAIIATVVLAAAAVPAILRYSSVRGKSSQLDRLVLLTTRLCVLCIILVLLLQPSLAVSTAVPQENFVGIILDDSQSMQLADYGDEKLAPRSDFIHELFGNDNSELMIALNERFKLRFFRFSESAERLENLSELSYSGEQTRIGPALDFAHQELAAVPLSGLIVVTDGADNSIDGLSPTLQSLRANSIPVFPVGVGMERFNRDIELASVEAPTTVLAGSQVSADVVIEHKGFSGEKVLLLVEGPDGIVGTQEVELPNQGDSTVAMAQFTATQEGPHLYSFRIAVQDGEMVSKNNQRDILIVVQDRQDKVLYVEGEPTNRTGFL</sequence>
<dbReference type="InterPro" id="IPR002035">
    <property type="entry name" value="VWF_A"/>
</dbReference>